<dbReference type="GO" id="GO:0003677">
    <property type="term" value="F:DNA binding"/>
    <property type="evidence" value="ECO:0007669"/>
    <property type="project" value="UniProtKB-KW"/>
</dbReference>
<evidence type="ECO:0000256" key="4">
    <source>
        <dbReference type="ARBA" id="ARBA00023163"/>
    </source>
</evidence>
<feature type="domain" description="HTH lysR-type" evidence="5">
    <location>
        <begin position="1"/>
        <end position="58"/>
    </location>
</feature>
<dbReference type="PANTHER" id="PTHR30419:SF8">
    <property type="entry name" value="NITROGEN ASSIMILATION TRANSCRIPTIONAL ACTIVATOR-RELATED"/>
    <property type="match status" value="1"/>
</dbReference>
<gene>
    <name evidence="6" type="ORF">LCGC14_0193240</name>
</gene>
<evidence type="ECO:0000256" key="3">
    <source>
        <dbReference type="ARBA" id="ARBA00023125"/>
    </source>
</evidence>
<dbReference type="SUPFAM" id="SSF53850">
    <property type="entry name" value="Periplasmic binding protein-like II"/>
    <property type="match status" value="1"/>
</dbReference>
<reference evidence="6" key="1">
    <citation type="journal article" date="2015" name="Nature">
        <title>Complex archaea that bridge the gap between prokaryotes and eukaryotes.</title>
        <authorList>
            <person name="Spang A."/>
            <person name="Saw J.H."/>
            <person name="Jorgensen S.L."/>
            <person name="Zaremba-Niedzwiedzka K."/>
            <person name="Martijn J."/>
            <person name="Lind A.E."/>
            <person name="van Eijk R."/>
            <person name="Schleper C."/>
            <person name="Guy L."/>
            <person name="Ettema T.J."/>
        </authorList>
    </citation>
    <scope>NUCLEOTIDE SEQUENCE</scope>
</reference>
<keyword evidence="2" id="KW-0805">Transcription regulation</keyword>
<dbReference type="GO" id="GO:0003700">
    <property type="term" value="F:DNA-binding transcription factor activity"/>
    <property type="evidence" value="ECO:0007669"/>
    <property type="project" value="InterPro"/>
</dbReference>
<evidence type="ECO:0000256" key="2">
    <source>
        <dbReference type="ARBA" id="ARBA00023015"/>
    </source>
</evidence>
<dbReference type="PROSITE" id="PS50931">
    <property type="entry name" value="HTH_LYSR"/>
    <property type="match status" value="1"/>
</dbReference>
<dbReference type="Pfam" id="PF03466">
    <property type="entry name" value="LysR_substrate"/>
    <property type="match status" value="1"/>
</dbReference>
<dbReference type="InterPro" id="IPR005119">
    <property type="entry name" value="LysR_subst-bd"/>
</dbReference>
<dbReference type="FunFam" id="1.10.10.10:FF:000001">
    <property type="entry name" value="LysR family transcriptional regulator"/>
    <property type="match status" value="1"/>
</dbReference>
<sequence length="299" mass="33809">MQISMFKYFLAVAETGSIRQASLTLHVSASAISRQIQNLEHSFQTTLFDRCADGMLLTEEGRILALHMQRTMREMELARAKIADIHGLTAGTVRYATIEGVVRAWLFPAIADFQSTYPLVKFKGFISGAEAVYQALENDQVDFGITMYDDFYPDIGIVEKFTTPFKAAMSHEHPLAQRKTLHLEDLVPYELTMLDSTFHTRRALDLSLSQKGLNVRIGFELNHIELIKVHVLQTGNITILPDYAVSHEKQHNKMAIVDIAEKEIPFATTILCVRRGRILTKAAQEIINILRLRPITLPL</sequence>
<dbReference type="PANTHER" id="PTHR30419">
    <property type="entry name" value="HTH-TYPE TRANSCRIPTIONAL REGULATOR YBHD"/>
    <property type="match status" value="1"/>
</dbReference>
<dbReference type="Gene3D" id="3.40.190.290">
    <property type="match status" value="1"/>
</dbReference>
<name>A0A0F9V2B6_9ZZZZ</name>
<dbReference type="InterPro" id="IPR036390">
    <property type="entry name" value="WH_DNA-bd_sf"/>
</dbReference>
<dbReference type="InterPro" id="IPR050950">
    <property type="entry name" value="HTH-type_LysR_regulators"/>
</dbReference>
<dbReference type="EMBL" id="LAZR01000083">
    <property type="protein sequence ID" value="KKN93827.1"/>
    <property type="molecule type" value="Genomic_DNA"/>
</dbReference>
<evidence type="ECO:0000259" key="5">
    <source>
        <dbReference type="PROSITE" id="PS50931"/>
    </source>
</evidence>
<protein>
    <recommendedName>
        <fullName evidence="5">HTH lysR-type domain-containing protein</fullName>
    </recommendedName>
</protein>
<dbReference type="InterPro" id="IPR036388">
    <property type="entry name" value="WH-like_DNA-bd_sf"/>
</dbReference>
<comment type="caution">
    <text evidence="6">The sequence shown here is derived from an EMBL/GenBank/DDBJ whole genome shotgun (WGS) entry which is preliminary data.</text>
</comment>
<comment type="similarity">
    <text evidence="1">Belongs to the LysR transcriptional regulatory family.</text>
</comment>
<evidence type="ECO:0000256" key="1">
    <source>
        <dbReference type="ARBA" id="ARBA00009437"/>
    </source>
</evidence>
<dbReference type="Pfam" id="PF00126">
    <property type="entry name" value="HTH_1"/>
    <property type="match status" value="1"/>
</dbReference>
<proteinExistence type="inferred from homology"/>
<dbReference type="SUPFAM" id="SSF46785">
    <property type="entry name" value="Winged helix' DNA-binding domain"/>
    <property type="match status" value="1"/>
</dbReference>
<dbReference type="CDD" id="cd05466">
    <property type="entry name" value="PBP2_LTTR_substrate"/>
    <property type="match status" value="1"/>
</dbReference>
<keyword evidence="4" id="KW-0804">Transcription</keyword>
<keyword evidence="3" id="KW-0238">DNA-binding</keyword>
<dbReference type="AlphaFoldDB" id="A0A0F9V2B6"/>
<organism evidence="6">
    <name type="scientific">marine sediment metagenome</name>
    <dbReference type="NCBI Taxonomy" id="412755"/>
    <lineage>
        <taxon>unclassified sequences</taxon>
        <taxon>metagenomes</taxon>
        <taxon>ecological metagenomes</taxon>
    </lineage>
</organism>
<accession>A0A0F9V2B6</accession>
<dbReference type="InterPro" id="IPR000847">
    <property type="entry name" value="LysR_HTH_N"/>
</dbReference>
<evidence type="ECO:0000313" key="6">
    <source>
        <dbReference type="EMBL" id="KKN93827.1"/>
    </source>
</evidence>
<dbReference type="GO" id="GO:0005829">
    <property type="term" value="C:cytosol"/>
    <property type="evidence" value="ECO:0007669"/>
    <property type="project" value="TreeGrafter"/>
</dbReference>
<dbReference type="Gene3D" id="1.10.10.10">
    <property type="entry name" value="Winged helix-like DNA-binding domain superfamily/Winged helix DNA-binding domain"/>
    <property type="match status" value="1"/>
</dbReference>